<feature type="compositionally biased region" description="Low complexity" evidence="1">
    <location>
        <begin position="162"/>
        <end position="180"/>
    </location>
</feature>
<accession>A0ABM4QGG7</accession>
<evidence type="ECO:0000313" key="2">
    <source>
        <dbReference type="Proteomes" id="UP001652662"/>
    </source>
</evidence>
<gene>
    <name evidence="3" type="primary">LOC103555260</name>
</gene>
<keyword evidence="2" id="KW-1185">Reference proteome</keyword>
<protein>
    <submittedName>
        <fullName evidence="3">Uncharacterized protein</fullName>
    </submittedName>
</protein>
<reference evidence="3" key="1">
    <citation type="submission" date="2025-08" db="UniProtKB">
        <authorList>
            <consortium name="RefSeq"/>
        </authorList>
    </citation>
    <scope>IDENTIFICATION</scope>
    <source>
        <tissue evidence="3">Blood</tissue>
    </source>
</reference>
<proteinExistence type="predicted"/>
<evidence type="ECO:0000313" key="3">
    <source>
        <dbReference type="RefSeq" id="XP_070488532.1"/>
    </source>
</evidence>
<evidence type="ECO:0000256" key="1">
    <source>
        <dbReference type="SAM" id="MobiDB-lite"/>
    </source>
</evidence>
<feature type="compositionally biased region" description="Low complexity" evidence="1">
    <location>
        <begin position="124"/>
        <end position="147"/>
    </location>
</feature>
<feature type="compositionally biased region" description="Low complexity" evidence="1">
    <location>
        <begin position="82"/>
        <end position="92"/>
    </location>
</feature>
<dbReference type="Proteomes" id="UP001652662">
    <property type="component" value="Chromosome 8"/>
</dbReference>
<name>A0ABM4QGG7_EQUPR</name>
<sequence>MNGERKELVTRDPCLVKLEEGENGEPLRKFQNPSKQTWGVPRHPRPKLPGRHRQSKPPPPATRLSTARRDRRAGRGQGPEGAGRVRASAGAVLSFPRGRRRRRASQAPWAMRPGRRRLPAPSQARPGGSPRGLSSSSLSARNPPRSSGPSALWAPRLRSGGLRPLPARSAPEAASPASSGRGRELSSWLPAQSRFVHQSL</sequence>
<dbReference type="RefSeq" id="XP_070488532.1">
    <property type="nucleotide sequence ID" value="XM_070632431.1"/>
</dbReference>
<dbReference type="GeneID" id="103555260"/>
<feature type="compositionally biased region" description="Basic residues" evidence="1">
    <location>
        <begin position="42"/>
        <end position="55"/>
    </location>
</feature>
<feature type="compositionally biased region" description="Basic and acidic residues" evidence="1">
    <location>
        <begin position="17"/>
        <end position="28"/>
    </location>
</feature>
<feature type="region of interest" description="Disordered" evidence="1">
    <location>
        <begin position="17"/>
        <end position="200"/>
    </location>
</feature>
<organism evidence="2 3">
    <name type="scientific">Equus przewalskii</name>
    <name type="common">Przewalski's horse</name>
    <name type="synonym">Equus caballus przewalskii</name>
    <dbReference type="NCBI Taxonomy" id="9798"/>
    <lineage>
        <taxon>Eukaryota</taxon>
        <taxon>Metazoa</taxon>
        <taxon>Chordata</taxon>
        <taxon>Craniata</taxon>
        <taxon>Vertebrata</taxon>
        <taxon>Euteleostomi</taxon>
        <taxon>Mammalia</taxon>
        <taxon>Eutheria</taxon>
        <taxon>Laurasiatheria</taxon>
        <taxon>Perissodactyla</taxon>
        <taxon>Equidae</taxon>
        <taxon>Equus</taxon>
    </lineage>
</organism>